<feature type="transmembrane region" description="Helical" evidence="1">
    <location>
        <begin position="132"/>
        <end position="150"/>
    </location>
</feature>
<keyword evidence="1" id="KW-0472">Membrane</keyword>
<feature type="transmembrane region" description="Helical" evidence="1">
    <location>
        <begin position="270"/>
        <end position="288"/>
    </location>
</feature>
<dbReference type="InterPro" id="IPR037185">
    <property type="entry name" value="EmrE-like"/>
</dbReference>
<feature type="transmembrane region" description="Helical" evidence="1">
    <location>
        <begin position="48"/>
        <end position="68"/>
    </location>
</feature>
<feature type="transmembrane region" description="Helical" evidence="1">
    <location>
        <begin position="108"/>
        <end position="125"/>
    </location>
</feature>
<feature type="transmembrane region" description="Helical" evidence="1">
    <location>
        <begin position="213"/>
        <end position="232"/>
    </location>
</feature>
<keyword evidence="1" id="KW-0812">Transmembrane</keyword>
<gene>
    <name evidence="3" type="ORF">OF122_15130</name>
</gene>
<evidence type="ECO:0000256" key="1">
    <source>
        <dbReference type="SAM" id="Phobius"/>
    </source>
</evidence>
<feature type="transmembrane region" description="Helical" evidence="1">
    <location>
        <begin position="244"/>
        <end position="264"/>
    </location>
</feature>
<sequence length="334" mass="36958">MSSSTIGHQDRRLFAIGLALVTYIFFTICDTCAKWMALSGMPPTQVAFGRYFVQFAFMAGLLLPQLGLASFKTGRPVLQILRGFGLLGMTAFNFFALLYLPLTVTSSIMFGMPLLITALSVPFLGEQVGWRRWMAILAGFVGIVIIIQPWDASFHWAIFLSLGSILSAGFYFILTRKLTETETTASLQLYAGLVGTVCLLPFALANWTWPDGPLTWIIFLGVGLAAMTGHQISIIAHRYAPASILAPFGYSQIIWMTLSSWLIFNQPPTLWLYVGGPIVIGSGLYIWMRERQLAKKAVRPVTTADADIAAEKKNAEAHPARPLPVAFWPPFRKR</sequence>
<feature type="transmembrane region" description="Helical" evidence="1">
    <location>
        <begin position="156"/>
        <end position="175"/>
    </location>
</feature>
<feature type="domain" description="EamA" evidence="2">
    <location>
        <begin position="156"/>
        <end position="282"/>
    </location>
</feature>
<reference evidence="3" key="1">
    <citation type="submission" date="2022-10" db="EMBL/GenBank/DDBJ databases">
        <title>YIM 151497 complete genome.</title>
        <authorList>
            <person name="Chen X."/>
        </authorList>
    </citation>
    <scope>NUCLEOTIDE SEQUENCE</scope>
    <source>
        <strain evidence="3">YIM 151497</strain>
    </source>
</reference>
<dbReference type="Pfam" id="PF00892">
    <property type="entry name" value="EamA"/>
    <property type="match status" value="2"/>
</dbReference>
<organism evidence="3 4">
    <name type="scientific">Pelagibacterium flavum</name>
    <dbReference type="NCBI Taxonomy" id="2984530"/>
    <lineage>
        <taxon>Bacteria</taxon>
        <taxon>Pseudomonadati</taxon>
        <taxon>Pseudomonadota</taxon>
        <taxon>Alphaproteobacteria</taxon>
        <taxon>Hyphomicrobiales</taxon>
        <taxon>Devosiaceae</taxon>
        <taxon>Pelagibacterium</taxon>
    </lineage>
</organism>
<name>A0ABY6ILZ0_9HYPH</name>
<evidence type="ECO:0000313" key="4">
    <source>
        <dbReference type="Proteomes" id="UP001163882"/>
    </source>
</evidence>
<proteinExistence type="predicted"/>
<keyword evidence="1" id="KW-1133">Transmembrane helix</keyword>
<feature type="transmembrane region" description="Helical" evidence="1">
    <location>
        <begin position="12"/>
        <end position="36"/>
    </location>
</feature>
<feature type="transmembrane region" description="Helical" evidence="1">
    <location>
        <begin position="80"/>
        <end position="102"/>
    </location>
</feature>
<dbReference type="PANTHER" id="PTHR22911">
    <property type="entry name" value="ACYL-MALONYL CONDENSING ENZYME-RELATED"/>
    <property type="match status" value="1"/>
</dbReference>
<protein>
    <submittedName>
        <fullName evidence="3">DMT family transporter</fullName>
    </submittedName>
</protein>
<dbReference type="PANTHER" id="PTHR22911:SF103">
    <property type="entry name" value="BLR2811 PROTEIN"/>
    <property type="match status" value="1"/>
</dbReference>
<dbReference type="Proteomes" id="UP001163882">
    <property type="component" value="Chromosome"/>
</dbReference>
<dbReference type="RefSeq" id="WP_264225021.1">
    <property type="nucleotide sequence ID" value="NZ_CP107716.1"/>
</dbReference>
<dbReference type="InterPro" id="IPR000620">
    <property type="entry name" value="EamA_dom"/>
</dbReference>
<dbReference type="SUPFAM" id="SSF103481">
    <property type="entry name" value="Multidrug resistance efflux transporter EmrE"/>
    <property type="match status" value="2"/>
</dbReference>
<evidence type="ECO:0000313" key="3">
    <source>
        <dbReference type="EMBL" id="UYQ71369.1"/>
    </source>
</evidence>
<accession>A0ABY6ILZ0</accession>
<evidence type="ECO:0000259" key="2">
    <source>
        <dbReference type="Pfam" id="PF00892"/>
    </source>
</evidence>
<keyword evidence="4" id="KW-1185">Reference proteome</keyword>
<feature type="transmembrane region" description="Helical" evidence="1">
    <location>
        <begin position="187"/>
        <end position="207"/>
    </location>
</feature>
<feature type="domain" description="EamA" evidence="2">
    <location>
        <begin position="14"/>
        <end position="147"/>
    </location>
</feature>
<dbReference type="EMBL" id="CP107716">
    <property type="protein sequence ID" value="UYQ71369.1"/>
    <property type="molecule type" value="Genomic_DNA"/>
</dbReference>